<dbReference type="PANTHER" id="PTHR10285">
    <property type="entry name" value="URIDINE KINASE"/>
    <property type="match status" value="1"/>
</dbReference>
<proteinExistence type="predicted"/>
<evidence type="ECO:0000259" key="1">
    <source>
        <dbReference type="Pfam" id="PF00485"/>
    </source>
</evidence>
<gene>
    <name evidence="2" type="ORF">NE542_11385</name>
</gene>
<dbReference type="Pfam" id="PF00485">
    <property type="entry name" value="PRK"/>
    <property type="match status" value="1"/>
</dbReference>
<dbReference type="NCBIfam" id="NF006745">
    <property type="entry name" value="PRK09270.1-4"/>
    <property type="match status" value="1"/>
</dbReference>
<keyword evidence="2" id="KW-0418">Kinase</keyword>
<dbReference type="InterPro" id="IPR027417">
    <property type="entry name" value="P-loop_NTPase"/>
</dbReference>
<evidence type="ECO:0000313" key="2">
    <source>
        <dbReference type="EMBL" id="MCQ5062418.1"/>
    </source>
</evidence>
<comment type="caution">
    <text evidence="2">The sequence shown here is derived from an EMBL/GenBank/DDBJ whole genome shotgun (WGS) entry which is preliminary data.</text>
</comment>
<keyword evidence="2" id="KW-0808">Transferase</keyword>
<dbReference type="EMBL" id="JANGBO010000012">
    <property type="protein sequence ID" value="MCQ5062418.1"/>
    <property type="molecule type" value="Genomic_DNA"/>
</dbReference>
<organism evidence="2 3">
    <name type="scientific">Faecalibacillus intestinalis</name>
    <dbReference type="NCBI Taxonomy" id="1982626"/>
    <lineage>
        <taxon>Bacteria</taxon>
        <taxon>Bacillati</taxon>
        <taxon>Bacillota</taxon>
        <taxon>Erysipelotrichia</taxon>
        <taxon>Erysipelotrichales</taxon>
        <taxon>Coprobacillaceae</taxon>
        <taxon>Faecalibacillus</taxon>
    </lineage>
</organism>
<feature type="domain" description="Phosphoribulokinase/uridine kinase" evidence="1">
    <location>
        <begin position="45"/>
        <end position="226"/>
    </location>
</feature>
<evidence type="ECO:0000313" key="3">
    <source>
        <dbReference type="Proteomes" id="UP001204814"/>
    </source>
</evidence>
<protein>
    <submittedName>
        <fullName evidence="2">Nucleoside/nucleotide kinase family protein</fullName>
    </submittedName>
</protein>
<dbReference type="GO" id="GO:0005524">
    <property type="term" value="F:ATP binding"/>
    <property type="evidence" value="ECO:0007669"/>
    <property type="project" value="InterPro"/>
</dbReference>
<accession>A0AAP2XRL9</accession>
<dbReference type="RefSeq" id="WP_227352255.1">
    <property type="nucleotide sequence ID" value="NZ_JAJDKX010000038.1"/>
</dbReference>
<reference evidence="2" key="1">
    <citation type="submission" date="2022-06" db="EMBL/GenBank/DDBJ databases">
        <title>Isolation of gut microbiota from human fecal samples.</title>
        <authorList>
            <person name="Pamer E.G."/>
            <person name="Barat B."/>
            <person name="Waligurski E."/>
            <person name="Medina S."/>
            <person name="Paddock L."/>
            <person name="Mostad J."/>
        </authorList>
    </citation>
    <scope>NUCLEOTIDE SEQUENCE</scope>
    <source>
        <strain evidence="2">DFI.6.24</strain>
    </source>
</reference>
<dbReference type="AlphaFoldDB" id="A0AAP2XRL9"/>
<dbReference type="SUPFAM" id="SSF52540">
    <property type="entry name" value="P-loop containing nucleoside triphosphate hydrolases"/>
    <property type="match status" value="1"/>
</dbReference>
<dbReference type="InterPro" id="IPR006083">
    <property type="entry name" value="PRK/URK"/>
</dbReference>
<sequence length="233" mass="27853">MKTFKYLVNGLEVEAKYDEEDIDKVYKPLLNHWYDLYKQKQCRIVIFIAGCPGSGKSTFVSFLEYLFNQMDFDCKLQTVGMDGFHYYNEELDKMNLRKEKGSPRTFNVEKLKQKIIQTKKEDCYWPYYSRKLHDHIENQIFVHSEIIIIEGNYLLLKDEPWNQLERLCDESLFYNVNVEELQDRLILRKMKGHLSKEEAIDFYNASDKKNVETVINRSKKADIVLNIAKNRVY</sequence>
<dbReference type="Gene3D" id="3.40.50.300">
    <property type="entry name" value="P-loop containing nucleotide triphosphate hydrolases"/>
    <property type="match status" value="1"/>
</dbReference>
<name>A0AAP2XRL9_9FIRM</name>
<dbReference type="GO" id="GO:0016301">
    <property type="term" value="F:kinase activity"/>
    <property type="evidence" value="ECO:0007669"/>
    <property type="project" value="UniProtKB-KW"/>
</dbReference>
<dbReference type="Proteomes" id="UP001204814">
    <property type="component" value="Unassembled WGS sequence"/>
</dbReference>